<dbReference type="InterPro" id="IPR056019">
    <property type="entry name" value="DUF7598"/>
</dbReference>
<evidence type="ECO:0000256" key="1">
    <source>
        <dbReference type="SAM" id="Phobius"/>
    </source>
</evidence>
<feature type="transmembrane region" description="Helical" evidence="1">
    <location>
        <begin position="20"/>
        <end position="40"/>
    </location>
</feature>
<protein>
    <recommendedName>
        <fullName evidence="2">DUF7598 domain-containing protein</fullName>
    </recommendedName>
</protein>
<dbReference type="OrthoDB" id="4218123at2759"/>
<dbReference type="AlphaFoldDB" id="A0A5N5X4P3"/>
<proteinExistence type="predicted"/>
<dbReference type="Pfam" id="PF24535">
    <property type="entry name" value="DUF7598"/>
    <property type="match status" value="1"/>
</dbReference>
<evidence type="ECO:0000313" key="3">
    <source>
        <dbReference type="EMBL" id="KAB8075606.1"/>
    </source>
</evidence>
<gene>
    <name evidence="3" type="ORF">BDV29DRAFT_190104</name>
</gene>
<accession>A0A5N5X4P3</accession>
<feature type="transmembrane region" description="Helical" evidence="1">
    <location>
        <begin position="89"/>
        <end position="109"/>
    </location>
</feature>
<dbReference type="Proteomes" id="UP000326565">
    <property type="component" value="Unassembled WGS sequence"/>
</dbReference>
<feature type="transmembrane region" description="Helical" evidence="1">
    <location>
        <begin position="47"/>
        <end position="69"/>
    </location>
</feature>
<sequence length="656" mass="71935">MMASLKESLAGPGFVILNAIRVLNIIALLDIIAACAVMLVKISLLSSFFFFEAASHAMTAGVSIFLIVSELPFFRGYFDHNWPLLGQDSGFITLALVMMILGISVLGDLNTEATSQESLGLSFWQIVLSAGILAMIMSAVNLAASFVFADSDIGVTARHVRVYGAVAPQKVVKRTTSQRSFQLSMKREDTLPKYSTESSLRRQSTMPRFPLKISRPLDANDAASSKYSRDSFGRLLASADDKIVYPFMTPELQLPLLLGLPSSDATPTRYDILERWLNSGSRLERTVKSLLIFFAPILIPRIINFYRSTRVALASRPAPRALPPNASRALNVLFFAVLFFLLLSLPFNPHAPSPNIFTLTRSRLNTPTDILFNRLVRHRPGSALTDADALLRSKFTSLGARKVYLRFGPETLTGCQFCSLDNINTYLLYYLPFHTLLPHLFHLVIVGLVTSAPFAGREAASWRNKFTIAGLALASLDAYIVFTYDPVQSAPATVRAGIVPPSSLYYQLTLLRPLAFAIFDGVCAGLIYVTATNRFFFTPPSQADQVEQLVGSSLSSLSRATAKLHAVNVARNAVVRDKLLKERDDAYWRTVVVMNAETHGGDPSGNIWEEEEVVRAMSRAMAGQGGVDLAKLGVSAAEYVNGVTTGLDNDAEPRET</sequence>
<feature type="transmembrane region" description="Helical" evidence="1">
    <location>
        <begin position="121"/>
        <end position="148"/>
    </location>
</feature>
<keyword evidence="1" id="KW-1133">Transmembrane helix</keyword>
<evidence type="ECO:0000259" key="2">
    <source>
        <dbReference type="Pfam" id="PF24535"/>
    </source>
</evidence>
<dbReference type="PANTHER" id="PTHR39470">
    <property type="entry name" value="CHROMOSOME 10, WHOLE GENOME SHOTGUN SEQUENCE"/>
    <property type="match status" value="1"/>
</dbReference>
<dbReference type="PANTHER" id="PTHR39470:SF1">
    <property type="entry name" value="CHORISMATE SYNTHASE PROTEIN"/>
    <property type="match status" value="1"/>
</dbReference>
<reference evidence="3 4" key="1">
    <citation type="submission" date="2019-04" db="EMBL/GenBank/DDBJ databases">
        <title>Friends and foes A comparative genomics study of 23 Aspergillus species from section Flavi.</title>
        <authorList>
            <consortium name="DOE Joint Genome Institute"/>
            <person name="Kjaerbolling I."/>
            <person name="Vesth T."/>
            <person name="Frisvad J.C."/>
            <person name="Nybo J.L."/>
            <person name="Theobald S."/>
            <person name="Kildgaard S."/>
            <person name="Isbrandt T."/>
            <person name="Kuo A."/>
            <person name="Sato A."/>
            <person name="Lyhne E.K."/>
            <person name="Kogle M.E."/>
            <person name="Wiebenga A."/>
            <person name="Kun R.S."/>
            <person name="Lubbers R.J."/>
            <person name="Makela M.R."/>
            <person name="Barry K."/>
            <person name="Chovatia M."/>
            <person name="Clum A."/>
            <person name="Daum C."/>
            <person name="Haridas S."/>
            <person name="He G."/>
            <person name="LaButti K."/>
            <person name="Lipzen A."/>
            <person name="Mondo S."/>
            <person name="Riley R."/>
            <person name="Salamov A."/>
            <person name="Simmons B.A."/>
            <person name="Magnuson J.K."/>
            <person name="Henrissat B."/>
            <person name="Mortensen U.H."/>
            <person name="Larsen T.O."/>
            <person name="Devries R.P."/>
            <person name="Grigoriev I.V."/>
            <person name="Machida M."/>
            <person name="Baker S.E."/>
            <person name="Andersen M.R."/>
        </authorList>
    </citation>
    <scope>NUCLEOTIDE SEQUENCE [LARGE SCALE GENOMIC DNA]</scope>
    <source>
        <strain evidence="3 4">CBS 151.66</strain>
    </source>
</reference>
<feature type="transmembrane region" description="Helical" evidence="1">
    <location>
        <begin position="466"/>
        <end position="484"/>
    </location>
</feature>
<evidence type="ECO:0000313" key="4">
    <source>
        <dbReference type="Proteomes" id="UP000326565"/>
    </source>
</evidence>
<feature type="domain" description="DUF7598" evidence="2">
    <location>
        <begin position="13"/>
        <end position="147"/>
    </location>
</feature>
<dbReference type="EMBL" id="ML732192">
    <property type="protein sequence ID" value="KAB8075606.1"/>
    <property type="molecule type" value="Genomic_DNA"/>
</dbReference>
<feature type="transmembrane region" description="Helical" evidence="1">
    <location>
        <begin position="329"/>
        <end position="347"/>
    </location>
</feature>
<keyword evidence="4" id="KW-1185">Reference proteome</keyword>
<feature type="transmembrane region" description="Helical" evidence="1">
    <location>
        <begin position="436"/>
        <end position="454"/>
    </location>
</feature>
<keyword evidence="1" id="KW-0812">Transmembrane</keyword>
<organism evidence="3 4">
    <name type="scientific">Aspergillus leporis</name>
    <dbReference type="NCBI Taxonomy" id="41062"/>
    <lineage>
        <taxon>Eukaryota</taxon>
        <taxon>Fungi</taxon>
        <taxon>Dikarya</taxon>
        <taxon>Ascomycota</taxon>
        <taxon>Pezizomycotina</taxon>
        <taxon>Eurotiomycetes</taxon>
        <taxon>Eurotiomycetidae</taxon>
        <taxon>Eurotiales</taxon>
        <taxon>Aspergillaceae</taxon>
        <taxon>Aspergillus</taxon>
        <taxon>Aspergillus subgen. Circumdati</taxon>
    </lineage>
</organism>
<name>A0A5N5X4P3_9EURO</name>
<feature type="transmembrane region" description="Helical" evidence="1">
    <location>
        <begin position="504"/>
        <end position="529"/>
    </location>
</feature>
<keyword evidence="1" id="KW-0472">Membrane</keyword>